<feature type="region of interest" description="Disordered" evidence="1">
    <location>
        <begin position="1"/>
        <end position="20"/>
    </location>
</feature>
<gene>
    <name evidence="2" type="ORF">FXF49_12260</name>
</gene>
<comment type="caution">
    <text evidence="2">The sequence shown here is derived from an EMBL/GenBank/DDBJ whole genome shotgun (WGS) entry which is preliminary data.</text>
</comment>
<evidence type="ECO:0000256" key="1">
    <source>
        <dbReference type="SAM" id="MobiDB-lite"/>
    </source>
</evidence>
<keyword evidence="2" id="KW-0689">Ribosomal protein</keyword>
<reference evidence="2 3" key="1">
    <citation type="submission" date="2019-08" db="EMBL/GenBank/DDBJ databases">
        <title>Genomic characterization of a novel candidate phylum (ARYD3) from a high temperature, high salinity tertiary oil reservoir in north central Oklahoma, USA.</title>
        <authorList>
            <person name="Youssef N.H."/>
            <person name="Yadav A."/>
            <person name="Elshahed M.S."/>
        </authorList>
    </citation>
    <scope>NUCLEOTIDE SEQUENCE [LARGE SCALE GENOMIC DNA]</scope>
    <source>
        <strain evidence="2">ARYD1</strain>
    </source>
</reference>
<evidence type="ECO:0000313" key="3">
    <source>
        <dbReference type="Proteomes" id="UP000323337"/>
    </source>
</evidence>
<sequence length="20" mass="2260">TRSNARTRRGMAGRGSIKRK</sequence>
<proteinExistence type="predicted"/>
<keyword evidence="2" id="KW-0687">Ribonucleoprotein</keyword>
<dbReference type="AlphaFoldDB" id="A0A5D0MF22"/>
<feature type="non-terminal residue" evidence="2">
    <location>
        <position position="1"/>
    </location>
</feature>
<dbReference type="EMBL" id="VSIV01000401">
    <property type="protein sequence ID" value="TYB32294.1"/>
    <property type="molecule type" value="Genomic_DNA"/>
</dbReference>
<dbReference type="GO" id="GO:0005840">
    <property type="term" value="C:ribosome"/>
    <property type="evidence" value="ECO:0007669"/>
    <property type="project" value="UniProtKB-KW"/>
</dbReference>
<dbReference type="Proteomes" id="UP000323337">
    <property type="component" value="Unassembled WGS sequence"/>
</dbReference>
<accession>A0A5D0MF22</accession>
<name>A0A5D0MF22_FLESI</name>
<evidence type="ECO:0000313" key="2">
    <source>
        <dbReference type="EMBL" id="TYB32294.1"/>
    </source>
</evidence>
<protein>
    <submittedName>
        <fullName evidence="2">30S ribosomal protein S13</fullName>
    </submittedName>
</protein>
<organism evidence="2 3">
    <name type="scientific">Flexistipes sinusarabici</name>
    <dbReference type="NCBI Taxonomy" id="2352"/>
    <lineage>
        <taxon>Bacteria</taxon>
        <taxon>Pseudomonadati</taxon>
        <taxon>Deferribacterota</taxon>
        <taxon>Deferribacteres</taxon>
        <taxon>Deferribacterales</taxon>
        <taxon>Flexistipitaceae</taxon>
        <taxon>Flexistipes</taxon>
    </lineage>
</organism>